<dbReference type="PANTHER" id="PTHR43841">
    <property type="entry name" value="3-HYDROXYACYL-THIOESTER DEHYDRATASE HTDX-RELATED"/>
    <property type="match status" value="1"/>
</dbReference>
<keyword evidence="4" id="KW-1185">Reference proteome</keyword>
<dbReference type="RefSeq" id="WP_317975549.1">
    <property type="nucleotide sequence ID" value="NZ_BTFW01000001.1"/>
</dbReference>
<comment type="pathway">
    <text evidence="1">Lipid metabolism; fatty acid beta-oxidation.</text>
</comment>
<name>A0ABQ6PBC4_9SPHN</name>
<dbReference type="Gene3D" id="3.10.129.10">
    <property type="entry name" value="Hotdog Thioesterase"/>
    <property type="match status" value="1"/>
</dbReference>
<sequence>MTAMKAFSLEDQHAFARLSGDANPIHVDPLAARRLQFGEPVVHGVHILLRALDGFWAQAGAPRALAAVQAVFLRPLRLGRVARVETRGQKADGARLVVVGDEGEDLVRITVRWAAGAPTGTGDFGGPAHRAAPAEPAGFADLAGTVGVGCDPVLLARLLPHLAAALPARHLALILATTYLVGMEAPGRHSLFTQLDLTFDPQPGHGDLAWQVRRFDERFSLLTLGLEAGDARGEVRALVRAAPVVQAGMETIAAHVRPGAFAGQRALVVGGSRGLGEVAAKLLAAGGAQVCLTYRTGADEARAVADQIDRWNGPEAQAVQVARFDAASPPAHDLAALAQWAPSHLYYFASPFIQTGQLDRFSHDLFARFCAVYVAGFVTLAGALRGSLVGAFAPSSVHVEAPPPTLREYAAAKAAAEFAGTHLLPAGLACAMPRLPVLLTDQTAALADGAMEEACAVLLAALSPSRTGRG</sequence>
<evidence type="ECO:0000313" key="4">
    <source>
        <dbReference type="Proteomes" id="UP001187221"/>
    </source>
</evidence>
<evidence type="ECO:0000313" key="3">
    <source>
        <dbReference type="EMBL" id="GMM61909.1"/>
    </source>
</evidence>
<feature type="domain" description="MaoC-like" evidence="2">
    <location>
        <begin position="10"/>
        <end position="87"/>
    </location>
</feature>
<dbReference type="PANTHER" id="PTHR43841:SF1">
    <property type="entry name" value="3-HYDROXYACYL-THIOESTER DEHYDRATASE X"/>
    <property type="match status" value="1"/>
</dbReference>
<organism evidence="3 4">
    <name type="scientific">Novosphingobium pituita</name>
    <dbReference type="NCBI Taxonomy" id="3056842"/>
    <lineage>
        <taxon>Bacteria</taxon>
        <taxon>Pseudomonadati</taxon>
        <taxon>Pseudomonadota</taxon>
        <taxon>Alphaproteobacteria</taxon>
        <taxon>Sphingomonadales</taxon>
        <taxon>Sphingomonadaceae</taxon>
        <taxon>Novosphingobium</taxon>
    </lineage>
</organism>
<dbReference type="EMBL" id="BTFW01000001">
    <property type="protein sequence ID" value="GMM61909.1"/>
    <property type="molecule type" value="Genomic_DNA"/>
</dbReference>
<gene>
    <name evidence="3" type="ORF">NUTIK01_26860</name>
</gene>
<dbReference type="InterPro" id="IPR002347">
    <property type="entry name" value="SDR_fam"/>
</dbReference>
<dbReference type="InterPro" id="IPR036291">
    <property type="entry name" value="NAD(P)-bd_dom_sf"/>
</dbReference>
<dbReference type="SUPFAM" id="SSF54637">
    <property type="entry name" value="Thioesterase/thiol ester dehydrase-isomerase"/>
    <property type="match status" value="1"/>
</dbReference>
<dbReference type="Pfam" id="PF01575">
    <property type="entry name" value="MaoC_dehydratas"/>
    <property type="match status" value="1"/>
</dbReference>
<dbReference type="Pfam" id="PF00106">
    <property type="entry name" value="adh_short"/>
    <property type="match status" value="1"/>
</dbReference>
<comment type="caution">
    <text evidence="3">The sequence shown here is derived from an EMBL/GenBank/DDBJ whole genome shotgun (WGS) entry which is preliminary data.</text>
</comment>
<dbReference type="Proteomes" id="UP001187221">
    <property type="component" value="Unassembled WGS sequence"/>
</dbReference>
<evidence type="ECO:0000259" key="2">
    <source>
        <dbReference type="Pfam" id="PF01575"/>
    </source>
</evidence>
<evidence type="ECO:0000256" key="1">
    <source>
        <dbReference type="ARBA" id="ARBA00005005"/>
    </source>
</evidence>
<protein>
    <recommendedName>
        <fullName evidence="2">MaoC-like domain-containing protein</fullName>
    </recommendedName>
</protein>
<accession>A0ABQ6PBC4</accession>
<dbReference type="SUPFAM" id="SSF51735">
    <property type="entry name" value="NAD(P)-binding Rossmann-fold domains"/>
    <property type="match status" value="1"/>
</dbReference>
<dbReference type="CDD" id="cd03441">
    <property type="entry name" value="R_hydratase_like"/>
    <property type="match status" value="1"/>
</dbReference>
<proteinExistence type="predicted"/>
<dbReference type="InterPro" id="IPR029069">
    <property type="entry name" value="HotDog_dom_sf"/>
</dbReference>
<reference evidence="3 4" key="1">
    <citation type="submission" date="2023-06" db="EMBL/GenBank/DDBJ databases">
        <title>Draft genome sequence of Novosphingobium sp. strain IK01.</title>
        <authorList>
            <person name="Hatamoto M."/>
            <person name="Ikarashi T."/>
            <person name="Yamaguchi T."/>
        </authorList>
    </citation>
    <scope>NUCLEOTIDE SEQUENCE [LARGE SCALE GENOMIC DNA]</scope>
    <source>
        <strain evidence="3 4">IK01</strain>
    </source>
</reference>
<dbReference type="Gene3D" id="3.40.50.720">
    <property type="entry name" value="NAD(P)-binding Rossmann-like Domain"/>
    <property type="match status" value="1"/>
</dbReference>
<dbReference type="InterPro" id="IPR002539">
    <property type="entry name" value="MaoC-like_dom"/>
</dbReference>